<dbReference type="EMBL" id="JADGJW010000012">
    <property type="protein sequence ID" value="KAJ3227688.1"/>
    <property type="molecule type" value="Genomic_DNA"/>
</dbReference>
<dbReference type="PANTHER" id="PTHR31840">
    <property type="entry name" value="COILED-COIL DOMAIN-CONTAINING PROTEIN 97"/>
    <property type="match status" value="1"/>
</dbReference>
<feature type="domain" description="CCD97-like C-terminal" evidence="1">
    <location>
        <begin position="96"/>
        <end position="164"/>
    </location>
</feature>
<name>A0AAD5Y1R6_9FUNG</name>
<dbReference type="InterPro" id="IPR040233">
    <property type="entry name" value="CCD97-like_C"/>
</dbReference>
<reference evidence="2" key="1">
    <citation type="submission" date="2020-05" db="EMBL/GenBank/DDBJ databases">
        <title>Phylogenomic resolution of chytrid fungi.</title>
        <authorList>
            <person name="Stajich J.E."/>
            <person name="Amses K."/>
            <person name="Simmons R."/>
            <person name="Seto K."/>
            <person name="Myers J."/>
            <person name="Bonds A."/>
            <person name="Quandt C.A."/>
            <person name="Barry K."/>
            <person name="Liu P."/>
            <person name="Grigoriev I."/>
            <person name="Longcore J.E."/>
            <person name="James T.Y."/>
        </authorList>
    </citation>
    <scope>NUCLEOTIDE SEQUENCE</scope>
    <source>
        <strain evidence="2">JEL0476</strain>
    </source>
</reference>
<dbReference type="PANTHER" id="PTHR31840:SF1">
    <property type="entry name" value="COILED-COIL DOMAIN-CONTAINING PROTEIN 97"/>
    <property type="match status" value="1"/>
</dbReference>
<dbReference type="Pfam" id="PF09747">
    <property type="entry name" value="CCD97-like_C"/>
    <property type="match status" value="2"/>
</dbReference>
<dbReference type="AlphaFoldDB" id="A0AAD5Y1R6"/>
<gene>
    <name evidence="2" type="primary">CCDC97</name>
    <name evidence="2" type="ORF">HK099_000793</name>
</gene>
<protein>
    <submittedName>
        <fullName evidence="2">Coiled-coil domain-containing protein 97</fullName>
    </submittedName>
</protein>
<feature type="domain" description="CCD97-like C-terminal" evidence="1">
    <location>
        <begin position="179"/>
        <end position="247"/>
    </location>
</feature>
<proteinExistence type="predicted"/>
<keyword evidence="3" id="KW-1185">Reference proteome</keyword>
<dbReference type="Proteomes" id="UP001211065">
    <property type="component" value="Unassembled WGS sequence"/>
</dbReference>
<accession>A0AAD5Y1R6</accession>
<evidence type="ECO:0000313" key="2">
    <source>
        <dbReference type="EMBL" id="KAJ3227688.1"/>
    </source>
</evidence>
<sequence>MKFDIHRINTILDETLSTLSNSKNNEFNSNKSNLYAREKVLNMIKSDLYLFLEKFGYYLKKEDLHYFLSLNPGYEVAFTINNLLKNNYVSSKQIKNRRKVFLTKYSDEYFSLEAMKFRYPKLYEEYIGRYIKSSEVEIPFDDSVSLVDRIYQGYDESTYKELLDTGYPVNLEVFEEFDSDEENSVHGNEITLDERKILEVEFIELIHNMFLSGKDTDFDYFTVDNNPNFDDLDKIEMDMEDSYFDSEIPSQSTKQITFAIDNEEFFDY</sequence>
<organism evidence="2 3">
    <name type="scientific">Clydaea vesicula</name>
    <dbReference type="NCBI Taxonomy" id="447962"/>
    <lineage>
        <taxon>Eukaryota</taxon>
        <taxon>Fungi</taxon>
        <taxon>Fungi incertae sedis</taxon>
        <taxon>Chytridiomycota</taxon>
        <taxon>Chytridiomycota incertae sedis</taxon>
        <taxon>Chytridiomycetes</taxon>
        <taxon>Lobulomycetales</taxon>
        <taxon>Lobulomycetaceae</taxon>
        <taxon>Clydaea</taxon>
    </lineage>
</organism>
<evidence type="ECO:0000313" key="3">
    <source>
        <dbReference type="Proteomes" id="UP001211065"/>
    </source>
</evidence>
<dbReference type="InterPro" id="IPR018613">
    <property type="entry name" value="Ccdc97-like"/>
</dbReference>
<comment type="caution">
    <text evidence="2">The sequence shown here is derived from an EMBL/GenBank/DDBJ whole genome shotgun (WGS) entry which is preliminary data.</text>
</comment>
<evidence type="ECO:0000259" key="1">
    <source>
        <dbReference type="Pfam" id="PF09747"/>
    </source>
</evidence>